<dbReference type="RefSeq" id="WP_204006285.1">
    <property type="nucleotide sequence ID" value="NZ_BOPG01000065.1"/>
</dbReference>
<evidence type="ECO:0000256" key="5">
    <source>
        <dbReference type="ARBA" id="ARBA00045885"/>
    </source>
</evidence>
<keyword evidence="1 7" id="KW-0378">Hydrolase</keyword>
<evidence type="ECO:0000313" key="8">
    <source>
        <dbReference type="Proteomes" id="UP000612585"/>
    </source>
</evidence>
<protein>
    <recommendedName>
        <fullName evidence="4">Acyl-peptide hydrolase</fullName>
    </recommendedName>
    <alternativeName>
        <fullName evidence="3">Acylaminoacyl-peptidase</fullName>
    </alternativeName>
</protein>
<feature type="domain" description="Peptidase S9 prolyl oligopeptidase catalytic" evidence="6">
    <location>
        <begin position="390"/>
        <end position="597"/>
    </location>
</feature>
<reference evidence="7" key="1">
    <citation type="submission" date="2021-01" db="EMBL/GenBank/DDBJ databases">
        <title>Whole genome shotgun sequence of Virgisporangium aurantiacum NBRC 16421.</title>
        <authorList>
            <person name="Komaki H."/>
            <person name="Tamura T."/>
        </authorList>
    </citation>
    <scope>NUCLEOTIDE SEQUENCE</scope>
    <source>
        <strain evidence="7">NBRC 16421</strain>
    </source>
</reference>
<accession>A0A8J3ZEG3</accession>
<dbReference type="InterPro" id="IPR002470">
    <property type="entry name" value="Peptidase_S9A"/>
</dbReference>
<dbReference type="InterPro" id="IPR002471">
    <property type="entry name" value="Pept_S9_AS"/>
</dbReference>
<dbReference type="PANTHER" id="PTHR42776:SF27">
    <property type="entry name" value="DIPEPTIDYL PEPTIDASE FAMILY MEMBER 6"/>
    <property type="match status" value="1"/>
</dbReference>
<dbReference type="InterPro" id="IPR029058">
    <property type="entry name" value="AB_hydrolase_fold"/>
</dbReference>
<evidence type="ECO:0000256" key="4">
    <source>
        <dbReference type="ARBA" id="ARBA00032596"/>
    </source>
</evidence>
<dbReference type="Gene3D" id="2.120.10.30">
    <property type="entry name" value="TolB, C-terminal domain"/>
    <property type="match status" value="1"/>
</dbReference>
<keyword evidence="8" id="KW-1185">Reference proteome</keyword>
<evidence type="ECO:0000256" key="3">
    <source>
        <dbReference type="ARBA" id="ARBA00032284"/>
    </source>
</evidence>
<dbReference type="PANTHER" id="PTHR42776">
    <property type="entry name" value="SERINE PEPTIDASE S9 FAMILY MEMBER"/>
    <property type="match status" value="1"/>
</dbReference>
<dbReference type="GO" id="GO:0004252">
    <property type="term" value="F:serine-type endopeptidase activity"/>
    <property type="evidence" value="ECO:0007669"/>
    <property type="project" value="InterPro"/>
</dbReference>
<dbReference type="PROSITE" id="PS00708">
    <property type="entry name" value="PRO_ENDOPEP_SER"/>
    <property type="match status" value="1"/>
</dbReference>
<dbReference type="PRINTS" id="PR00862">
    <property type="entry name" value="PROLIGOPTASE"/>
</dbReference>
<comment type="caution">
    <text evidence="7">The sequence shown here is derived from an EMBL/GenBank/DDBJ whole genome shotgun (WGS) entry which is preliminary data.</text>
</comment>
<sequence length="601" mass="65746">MSDWRTRFRTPQIWTAHPARHRPDRWLVVANRDGSTTQLYAWDTGSGEVAAGTGDPLSTWEGWIDPAGRYIYHLQDEKGSELGHLVRIPIGGGEVEDLTPDLPPYTLRGVGFNGDGSLVVFNPINADGFALYAIPDGGEPRLLHRDTWENWGALASARGDLAACWSAARARGVRQYTLLVFDTRTGERVAELDDGPETSVVATVFSQVDGDDRILAKTTRSGLERPLIWNPRTGERTDLPLPDLATDVVPLDWSADAATILLCQLGGAQRLYSHDVATGTTTALDHPPGTYYDAIDGGATFDPDGNIVGLRQTAEAPPSIVELSGTTGGLRRTLYPAGPAPSGRPWRSVTFPSADGTEVQAWVAVPEGAGPFPTILETHGGPHWAQYEKFDAGTQAWLDHGYAWISVNYRGSVGFGRDFTEKIWGDMGHWELTDMVAAHEWVVREGIARPDEILAFGASYGGYLTLFALGRRPDLWAGGMAIVAEADLAASYAEVSDALRAAMRGWMRGSPEDRPEAWARSSPITYAADFAAPVLAIQARNDSRIGATQMENFERRLREHGKEIELDWLDGGHQSFGPDTFIYCWEKMLAFAEEVLARKRG</sequence>
<dbReference type="Gene3D" id="3.40.50.1820">
    <property type="entry name" value="alpha/beta hydrolase"/>
    <property type="match status" value="1"/>
</dbReference>
<organism evidence="7 8">
    <name type="scientific">Virgisporangium aurantiacum</name>
    <dbReference type="NCBI Taxonomy" id="175570"/>
    <lineage>
        <taxon>Bacteria</taxon>
        <taxon>Bacillati</taxon>
        <taxon>Actinomycetota</taxon>
        <taxon>Actinomycetes</taxon>
        <taxon>Micromonosporales</taxon>
        <taxon>Micromonosporaceae</taxon>
        <taxon>Virgisporangium</taxon>
    </lineage>
</organism>
<proteinExistence type="predicted"/>
<dbReference type="Pfam" id="PF00326">
    <property type="entry name" value="Peptidase_S9"/>
    <property type="match status" value="1"/>
</dbReference>
<dbReference type="EMBL" id="BOPG01000065">
    <property type="protein sequence ID" value="GIJ61402.1"/>
    <property type="molecule type" value="Genomic_DNA"/>
</dbReference>
<dbReference type="GO" id="GO:0006508">
    <property type="term" value="P:proteolysis"/>
    <property type="evidence" value="ECO:0007669"/>
    <property type="project" value="InterPro"/>
</dbReference>
<gene>
    <name evidence="7" type="ORF">Vau01_089180</name>
</gene>
<keyword evidence="2" id="KW-0007">Acetylation</keyword>
<dbReference type="SUPFAM" id="SSF82171">
    <property type="entry name" value="DPP6 N-terminal domain-like"/>
    <property type="match status" value="1"/>
</dbReference>
<evidence type="ECO:0000256" key="1">
    <source>
        <dbReference type="ARBA" id="ARBA00022801"/>
    </source>
</evidence>
<dbReference type="Proteomes" id="UP000612585">
    <property type="component" value="Unassembled WGS sequence"/>
</dbReference>
<name>A0A8J3ZEG3_9ACTN</name>
<dbReference type="InterPro" id="IPR011042">
    <property type="entry name" value="6-blade_b-propeller_TolB-like"/>
</dbReference>
<evidence type="ECO:0000259" key="6">
    <source>
        <dbReference type="Pfam" id="PF00326"/>
    </source>
</evidence>
<evidence type="ECO:0000313" key="7">
    <source>
        <dbReference type="EMBL" id="GIJ61402.1"/>
    </source>
</evidence>
<comment type="function">
    <text evidence="5">This enzyme catalyzes the hydrolysis of the N-terminal peptide bond of an N-acetylated peptide to generate an N-acetylated amino acid and a peptide with a free N-terminus. It preferentially cleaves off Ac-Ala, Ac-Met and Ac-Ser. Also, involved in the degradation of oxidized and glycated proteins.</text>
</comment>
<dbReference type="InterPro" id="IPR001375">
    <property type="entry name" value="Peptidase_S9_cat"/>
</dbReference>
<evidence type="ECO:0000256" key="2">
    <source>
        <dbReference type="ARBA" id="ARBA00022990"/>
    </source>
</evidence>
<dbReference type="AlphaFoldDB" id="A0A8J3ZEG3"/>
<dbReference type="SUPFAM" id="SSF53474">
    <property type="entry name" value="alpha/beta-Hydrolases"/>
    <property type="match status" value="1"/>
</dbReference>